<evidence type="ECO:0000256" key="1">
    <source>
        <dbReference type="ARBA" id="ARBA00005964"/>
    </source>
</evidence>
<accession>H3SDN5</accession>
<evidence type="ECO:0000259" key="4">
    <source>
        <dbReference type="Pfam" id="PF00135"/>
    </source>
</evidence>
<feature type="domain" description="Carboxylesterase type B" evidence="4">
    <location>
        <begin position="5"/>
        <end position="324"/>
    </location>
</feature>
<evidence type="ECO:0000313" key="6">
    <source>
        <dbReference type="Proteomes" id="UP000003900"/>
    </source>
</evidence>
<proteinExistence type="inferred from homology"/>
<dbReference type="OrthoDB" id="9775851at2"/>
<dbReference type="STRING" id="1131935.PDENDC454_07990"/>
<reference evidence="5 6" key="1">
    <citation type="journal article" date="2012" name="J. Bacteriol.">
        <title>Genome Sequence of the Pattern-Forming Social Bacterium Paenibacillus dendritiformis C454 Chiral Morphotype.</title>
        <authorList>
            <person name="Sirota-Madi A."/>
            <person name="Olender T."/>
            <person name="Helman Y."/>
            <person name="Brainis I."/>
            <person name="Finkelshtein A."/>
            <person name="Roth D."/>
            <person name="Hagai E."/>
            <person name="Leshkowitz D."/>
            <person name="Brodsky L."/>
            <person name="Galatenko V."/>
            <person name="Nikolaev V."/>
            <person name="Gutnick D.L."/>
            <person name="Lancet D."/>
            <person name="Ben-Jacob E."/>
        </authorList>
    </citation>
    <scope>NUCLEOTIDE SEQUENCE [LARGE SCALE GENOMIC DNA]</scope>
    <source>
        <strain evidence="5 6">C454</strain>
    </source>
</reference>
<dbReference type="ESTHER" id="9bacl-h3sdn5">
    <property type="family name" value="Carb_B_Bacteria"/>
</dbReference>
<dbReference type="InterPro" id="IPR029058">
    <property type="entry name" value="AB_hydrolase_fold"/>
</dbReference>
<dbReference type="InterPro" id="IPR019826">
    <property type="entry name" value="Carboxylesterase_B_AS"/>
</dbReference>
<dbReference type="GO" id="GO:0016787">
    <property type="term" value="F:hydrolase activity"/>
    <property type="evidence" value="ECO:0007669"/>
    <property type="project" value="UniProtKB-KW"/>
</dbReference>
<dbReference type="AlphaFoldDB" id="H3SDN5"/>
<keyword evidence="2 3" id="KW-0378">Hydrolase</keyword>
<dbReference type="EC" id="3.1.1.-" evidence="3"/>
<dbReference type="EMBL" id="AHKH01000015">
    <property type="protein sequence ID" value="EHQ62824.1"/>
    <property type="molecule type" value="Genomic_DNA"/>
</dbReference>
<dbReference type="PROSITE" id="PS00122">
    <property type="entry name" value="CARBOXYLESTERASE_B_1"/>
    <property type="match status" value="1"/>
</dbReference>
<dbReference type="Gene3D" id="3.40.50.1820">
    <property type="entry name" value="alpha/beta hydrolase"/>
    <property type="match status" value="1"/>
</dbReference>
<dbReference type="RefSeq" id="WP_006676108.1">
    <property type="nucleotide sequence ID" value="NZ_AHKH01000015.1"/>
</dbReference>
<comment type="caution">
    <text evidence="5">The sequence shown here is derived from an EMBL/GenBank/DDBJ whole genome shotgun (WGS) entry which is preliminary data.</text>
</comment>
<dbReference type="InterPro" id="IPR002018">
    <property type="entry name" value="CarbesteraseB"/>
</dbReference>
<dbReference type="Proteomes" id="UP000003900">
    <property type="component" value="Unassembled WGS sequence"/>
</dbReference>
<organism evidence="5 6">
    <name type="scientific">Paenibacillus dendritiformis C454</name>
    <dbReference type="NCBI Taxonomy" id="1131935"/>
    <lineage>
        <taxon>Bacteria</taxon>
        <taxon>Bacillati</taxon>
        <taxon>Bacillota</taxon>
        <taxon>Bacilli</taxon>
        <taxon>Bacillales</taxon>
        <taxon>Paenibacillaceae</taxon>
        <taxon>Paenibacillus</taxon>
    </lineage>
</organism>
<keyword evidence="6" id="KW-1185">Reference proteome</keyword>
<dbReference type="PATRIC" id="fig|1131935.3.peg.1629"/>
<protein>
    <recommendedName>
        <fullName evidence="3">Carboxylic ester hydrolase</fullName>
        <ecNumber evidence="3">3.1.1.-</ecNumber>
    </recommendedName>
</protein>
<comment type="similarity">
    <text evidence="1 3">Belongs to the type-B carboxylesterase/lipase family.</text>
</comment>
<dbReference type="SUPFAM" id="SSF53474">
    <property type="entry name" value="alpha/beta-Hydrolases"/>
    <property type="match status" value="1"/>
</dbReference>
<feature type="domain" description="Carboxylesterase type B" evidence="4">
    <location>
        <begin position="330"/>
        <end position="448"/>
    </location>
</feature>
<name>H3SDN5_9BACL</name>
<evidence type="ECO:0000256" key="3">
    <source>
        <dbReference type="RuleBase" id="RU361235"/>
    </source>
</evidence>
<dbReference type="PANTHER" id="PTHR11559">
    <property type="entry name" value="CARBOXYLESTERASE"/>
    <property type="match status" value="1"/>
</dbReference>
<evidence type="ECO:0000256" key="2">
    <source>
        <dbReference type="ARBA" id="ARBA00022801"/>
    </source>
</evidence>
<sequence length="463" mass="51813">MENNKPMVICEQGELVGTQEKQALAFYNIPYGADKGRCKPVGEPSKWTGTRDATKPGPVFPQLPSRLSTVVGTKKEERNQQEDAFILNIWTKLTNEKRPVLFWIHGGGWLSGGGSLPWYNGSEMASNGDVVVVTVNYRLGALGNLYVPGISEGNLALQDLIAALHWVKKNIEAFGGDPHQITVAGQSAGAWYSVALMACEEVKGMFNRTALFSFPACTKALDENASLELSNLLLERLGIDERNKEKILGVPIEDILSSQVEVIREVQRRNNDLLTAFLPIVDGVLLKGDIWSEAIRISGGNVNVIAGITGEETAAFFHQTDLRNKDNYFELVKRSSDEIFGQTHEFMLSINEGGSDTYLFHFNYPSPDPYLLACHCMDLPFVFGNFEKWDNAPMLADIHVEEALHLSDQVQGYLLRFIKNGSPNHENRIDWPVYERKQRNILIFDKKIELKSSLWPFSDTPAY</sequence>
<gene>
    <name evidence="5" type="ORF">PDENDC454_07990</name>
</gene>
<dbReference type="InterPro" id="IPR050309">
    <property type="entry name" value="Type-B_Carboxylest/Lipase"/>
</dbReference>
<evidence type="ECO:0000313" key="5">
    <source>
        <dbReference type="EMBL" id="EHQ62824.1"/>
    </source>
</evidence>
<dbReference type="Pfam" id="PF00135">
    <property type="entry name" value="COesterase"/>
    <property type="match status" value="2"/>
</dbReference>